<dbReference type="GO" id="GO:0045277">
    <property type="term" value="C:respiratory chain complex IV"/>
    <property type="evidence" value="ECO:0000318"/>
    <property type="project" value="GO_Central"/>
</dbReference>
<dbReference type="STRING" id="7070.D6WAC4"/>
<protein>
    <submittedName>
        <fullName evidence="1">Uncharacterized protein</fullName>
    </submittedName>
</protein>
<dbReference type="EMBL" id="KQ971312">
    <property type="protein sequence ID" value="EEZ99282.1"/>
    <property type="molecule type" value="Genomic_DNA"/>
</dbReference>
<dbReference type="PANTHER" id="PTHR14256:SF1">
    <property type="entry name" value="GEO09626P1"/>
    <property type="match status" value="1"/>
</dbReference>
<evidence type="ECO:0000313" key="1">
    <source>
        <dbReference type="EMBL" id="EEZ99282.1"/>
    </source>
</evidence>
<dbReference type="Proteomes" id="UP000007266">
    <property type="component" value="Linkage group 2"/>
</dbReference>
<name>D6WAC4_TRICA</name>
<proteinExistence type="predicted"/>
<dbReference type="PANTHER" id="PTHR14256">
    <property type="entry name" value="NADH-UBIQUINONE OXIDOREDUCTASE MLRQ SUBUNIT"/>
    <property type="match status" value="1"/>
</dbReference>
<gene>
    <name evidence="1" type="primary">GLEAN_01140</name>
    <name evidence="1" type="ORF">TcasGA2_TC001140</name>
</gene>
<sequence>MSRPMLKRLKRHASLIPLYLLTTAGAFGAVAFAVRTALQNPDVQWNRRRNEIPNEEYRAKQYKLYSLKDNAQVECPAPRY</sequence>
<dbReference type="HOGENOM" id="CLU_181002_0_0_1"/>
<keyword evidence="2" id="KW-1185">Reference proteome</keyword>
<dbReference type="PhylomeDB" id="D6WAC4"/>
<reference evidence="1 2" key="1">
    <citation type="journal article" date="2008" name="Nature">
        <title>The genome of the model beetle and pest Tribolium castaneum.</title>
        <authorList>
            <consortium name="Tribolium Genome Sequencing Consortium"/>
            <person name="Richards S."/>
            <person name="Gibbs R.A."/>
            <person name="Weinstock G.M."/>
            <person name="Brown S.J."/>
            <person name="Denell R."/>
            <person name="Beeman R.W."/>
            <person name="Gibbs R."/>
            <person name="Beeman R.W."/>
            <person name="Brown S.J."/>
            <person name="Bucher G."/>
            <person name="Friedrich M."/>
            <person name="Grimmelikhuijzen C.J."/>
            <person name="Klingler M."/>
            <person name="Lorenzen M."/>
            <person name="Richards S."/>
            <person name="Roth S."/>
            <person name="Schroder R."/>
            <person name="Tautz D."/>
            <person name="Zdobnov E.M."/>
            <person name="Muzny D."/>
            <person name="Gibbs R.A."/>
            <person name="Weinstock G.M."/>
            <person name="Attaway T."/>
            <person name="Bell S."/>
            <person name="Buhay C.J."/>
            <person name="Chandrabose M.N."/>
            <person name="Chavez D."/>
            <person name="Clerk-Blankenburg K.P."/>
            <person name="Cree A."/>
            <person name="Dao M."/>
            <person name="Davis C."/>
            <person name="Chacko J."/>
            <person name="Dinh H."/>
            <person name="Dugan-Rocha S."/>
            <person name="Fowler G."/>
            <person name="Garner T.T."/>
            <person name="Garnes J."/>
            <person name="Gnirke A."/>
            <person name="Hawes A."/>
            <person name="Hernandez J."/>
            <person name="Hines S."/>
            <person name="Holder M."/>
            <person name="Hume J."/>
            <person name="Jhangiani S.N."/>
            <person name="Joshi V."/>
            <person name="Khan Z.M."/>
            <person name="Jackson L."/>
            <person name="Kovar C."/>
            <person name="Kowis A."/>
            <person name="Lee S."/>
            <person name="Lewis L.R."/>
            <person name="Margolis J."/>
            <person name="Morgan M."/>
            <person name="Nazareth L.V."/>
            <person name="Nguyen N."/>
            <person name="Okwuonu G."/>
            <person name="Parker D."/>
            <person name="Richards S."/>
            <person name="Ruiz S.J."/>
            <person name="Santibanez J."/>
            <person name="Savard J."/>
            <person name="Scherer S.E."/>
            <person name="Schneider B."/>
            <person name="Sodergren E."/>
            <person name="Tautz D."/>
            <person name="Vattahil S."/>
            <person name="Villasana D."/>
            <person name="White C.S."/>
            <person name="Wright R."/>
            <person name="Park Y."/>
            <person name="Beeman R.W."/>
            <person name="Lord J."/>
            <person name="Oppert B."/>
            <person name="Lorenzen M."/>
            <person name="Brown S."/>
            <person name="Wang L."/>
            <person name="Savard J."/>
            <person name="Tautz D."/>
            <person name="Richards S."/>
            <person name="Weinstock G."/>
            <person name="Gibbs R.A."/>
            <person name="Liu Y."/>
            <person name="Worley K."/>
            <person name="Weinstock G."/>
            <person name="Elsik C.G."/>
            <person name="Reese J.T."/>
            <person name="Elhaik E."/>
            <person name="Landan G."/>
            <person name="Graur D."/>
            <person name="Arensburger P."/>
            <person name="Atkinson P."/>
            <person name="Beeman R.W."/>
            <person name="Beidler J."/>
            <person name="Brown S.J."/>
            <person name="Demuth J.P."/>
            <person name="Drury D.W."/>
            <person name="Du Y.Z."/>
            <person name="Fujiwara H."/>
            <person name="Lorenzen M."/>
            <person name="Maselli V."/>
            <person name="Osanai M."/>
            <person name="Park Y."/>
            <person name="Robertson H.M."/>
            <person name="Tu Z."/>
            <person name="Wang J.J."/>
            <person name="Wang S."/>
            <person name="Richards S."/>
            <person name="Song H."/>
            <person name="Zhang L."/>
            <person name="Sodergren E."/>
            <person name="Werner D."/>
            <person name="Stanke M."/>
            <person name="Morgenstern B."/>
            <person name="Solovyev V."/>
            <person name="Kosarev P."/>
            <person name="Brown G."/>
            <person name="Chen H.C."/>
            <person name="Ermolaeva O."/>
            <person name="Hlavina W."/>
            <person name="Kapustin Y."/>
            <person name="Kiryutin B."/>
            <person name="Kitts P."/>
            <person name="Maglott D."/>
            <person name="Pruitt K."/>
            <person name="Sapojnikov V."/>
            <person name="Souvorov A."/>
            <person name="Mackey A.J."/>
            <person name="Waterhouse R.M."/>
            <person name="Wyder S."/>
            <person name="Zdobnov E.M."/>
            <person name="Zdobnov E.M."/>
            <person name="Wyder S."/>
            <person name="Kriventseva E.V."/>
            <person name="Kadowaki T."/>
            <person name="Bork P."/>
            <person name="Aranda M."/>
            <person name="Bao R."/>
            <person name="Beermann A."/>
            <person name="Berns N."/>
            <person name="Bolognesi R."/>
            <person name="Bonneton F."/>
            <person name="Bopp D."/>
            <person name="Brown S.J."/>
            <person name="Bucher G."/>
            <person name="Butts T."/>
            <person name="Chaumot A."/>
            <person name="Denell R.E."/>
            <person name="Ferrier D.E."/>
            <person name="Friedrich M."/>
            <person name="Gordon C.M."/>
            <person name="Jindra M."/>
            <person name="Klingler M."/>
            <person name="Lan Q."/>
            <person name="Lattorff H.M."/>
            <person name="Laudet V."/>
            <person name="von Levetsow C."/>
            <person name="Liu Z."/>
            <person name="Lutz R."/>
            <person name="Lynch J.A."/>
            <person name="da Fonseca R.N."/>
            <person name="Posnien N."/>
            <person name="Reuter R."/>
            <person name="Roth S."/>
            <person name="Savard J."/>
            <person name="Schinko J.B."/>
            <person name="Schmitt C."/>
            <person name="Schoppmeier M."/>
            <person name="Schroder R."/>
            <person name="Shippy T.D."/>
            <person name="Simonnet F."/>
            <person name="Marques-Souza H."/>
            <person name="Tautz D."/>
            <person name="Tomoyasu Y."/>
            <person name="Trauner J."/>
            <person name="Van der Zee M."/>
            <person name="Vervoort M."/>
            <person name="Wittkopp N."/>
            <person name="Wimmer E.A."/>
            <person name="Yang X."/>
            <person name="Jones A.K."/>
            <person name="Sattelle D.B."/>
            <person name="Ebert P.R."/>
            <person name="Nelson D."/>
            <person name="Scott J.G."/>
            <person name="Beeman R.W."/>
            <person name="Muthukrishnan S."/>
            <person name="Kramer K.J."/>
            <person name="Arakane Y."/>
            <person name="Beeman R.W."/>
            <person name="Zhu Q."/>
            <person name="Hogenkamp D."/>
            <person name="Dixit R."/>
            <person name="Oppert B."/>
            <person name="Jiang H."/>
            <person name="Zou Z."/>
            <person name="Marshall J."/>
            <person name="Elpidina E."/>
            <person name="Vinokurov K."/>
            <person name="Oppert C."/>
            <person name="Zou Z."/>
            <person name="Evans J."/>
            <person name="Lu Z."/>
            <person name="Zhao P."/>
            <person name="Sumathipala N."/>
            <person name="Altincicek B."/>
            <person name="Vilcinskas A."/>
            <person name="Williams M."/>
            <person name="Hultmark D."/>
            <person name="Hetru C."/>
            <person name="Jiang H."/>
            <person name="Grimmelikhuijzen C.J."/>
            <person name="Hauser F."/>
            <person name="Cazzamali G."/>
            <person name="Williamson M."/>
            <person name="Park Y."/>
            <person name="Li B."/>
            <person name="Tanaka Y."/>
            <person name="Predel R."/>
            <person name="Neupert S."/>
            <person name="Schachtner J."/>
            <person name="Verleyen P."/>
            <person name="Raible F."/>
            <person name="Bork P."/>
            <person name="Friedrich M."/>
            <person name="Walden K.K."/>
            <person name="Robertson H.M."/>
            <person name="Angeli S."/>
            <person name="Foret S."/>
            <person name="Bucher G."/>
            <person name="Schuetz S."/>
            <person name="Maleszka R."/>
            <person name="Wimmer E.A."/>
            <person name="Beeman R.W."/>
            <person name="Lorenzen M."/>
            <person name="Tomoyasu Y."/>
            <person name="Miller S.C."/>
            <person name="Grossmann D."/>
            <person name="Bucher G."/>
        </authorList>
    </citation>
    <scope>NUCLEOTIDE SEQUENCE [LARGE SCALE GENOMIC DNA]</scope>
    <source>
        <strain evidence="1 2">Georgia GA2</strain>
    </source>
</reference>
<dbReference type="Pfam" id="PF06522">
    <property type="entry name" value="B12D"/>
    <property type="match status" value="1"/>
</dbReference>
<evidence type="ECO:0000313" key="2">
    <source>
        <dbReference type="Proteomes" id="UP000007266"/>
    </source>
</evidence>
<dbReference type="InterPro" id="IPR010530">
    <property type="entry name" value="B12D"/>
</dbReference>
<dbReference type="OMA" id="WNEYTEK"/>
<organism evidence="1 2">
    <name type="scientific">Tribolium castaneum</name>
    <name type="common">Red flour beetle</name>
    <dbReference type="NCBI Taxonomy" id="7070"/>
    <lineage>
        <taxon>Eukaryota</taxon>
        <taxon>Metazoa</taxon>
        <taxon>Ecdysozoa</taxon>
        <taxon>Arthropoda</taxon>
        <taxon>Hexapoda</taxon>
        <taxon>Insecta</taxon>
        <taxon>Pterygota</taxon>
        <taxon>Neoptera</taxon>
        <taxon>Endopterygota</taxon>
        <taxon>Coleoptera</taxon>
        <taxon>Polyphaga</taxon>
        <taxon>Cucujiformia</taxon>
        <taxon>Tenebrionidae</taxon>
        <taxon>Tenebrionidae incertae sedis</taxon>
        <taxon>Tribolium</taxon>
    </lineage>
</organism>
<dbReference type="AlphaFoldDB" id="D6WAC4"/>
<reference evidence="1 2" key="2">
    <citation type="journal article" date="2010" name="Nucleic Acids Res.">
        <title>BeetleBase in 2010: revisions to provide comprehensive genomic information for Tribolium castaneum.</title>
        <authorList>
            <person name="Kim H.S."/>
            <person name="Murphy T."/>
            <person name="Xia J."/>
            <person name="Caragea D."/>
            <person name="Park Y."/>
            <person name="Beeman R.W."/>
            <person name="Lorenzen M.D."/>
            <person name="Butcher S."/>
            <person name="Manak J.R."/>
            <person name="Brown S.J."/>
        </authorList>
    </citation>
    <scope>GENOME REANNOTATION</scope>
    <source>
        <strain evidence="1 2">Georgia GA2</strain>
    </source>
</reference>
<accession>D6WAC4</accession>